<organism evidence="2 3">
    <name type="scientific">Hankyongella ginsenosidimutans</name>
    <dbReference type="NCBI Taxonomy" id="1763828"/>
    <lineage>
        <taxon>Bacteria</taxon>
        <taxon>Pseudomonadati</taxon>
        <taxon>Pseudomonadota</taxon>
        <taxon>Alphaproteobacteria</taxon>
        <taxon>Sphingomonadales</taxon>
        <taxon>Sphingomonadaceae</taxon>
        <taxon>Hankyongella</taxon>
    </lineage>
</organism>
<dbReference type="InterPro" id="IPR008309">
    <property type="entry name" value="YdbL"/>
</dbReference>
<proteinExistence type="predicted"/>
<evidence type="ECO:0000256" key="1">
    <source>
        <dbReference type="SAM" id="SignalP"/>
    </source>
</evidence>
<evidence type="ECO:0000313" key="3">
    <source>
        <dbReference type="Proteomes" id="UP000298714"/>
    </source>
</evidence>
<sequence length="125" mass="13013">MLRTTLIAALIAVTAPALAQTADPVIEAARNAGKVGEQADGYLGLVSGGDADLKARVDQINIKRKAVYTDLAAKRGVTINEVAAATACQLFRDRVGPGQAYRGENGQWTQRQGSAPVVMPSFCGG</sequence>
<gene>
    <name evidence="2" type="ORF">E6W36_05530</name>
</gene>
<dbReference type="Proteomes" id="UP000298714">
    <property type="component" value="Chromosome"/>
</dbReference>
<reference evidence="3" key="1">
    <citation type="submission" date="2019-04" db="EMBL/GenBank/DDBJ databases">
        <title>Complete genome sequence of Sphingomonas sp. W1-2-3.</title>
        <authorList>
            <person name="Im W.T."/>
        </authorList>
    </citation>
    <scope>NUCLEOTIDE SEQUENCE [LARGE SCALE GENOMIC DNA]</scope>
    <source>
        <strain evidence="3">W1-2-3</strain>
    </source>
</reference>
<keyword evidence="3" id="KW-1185">Reference proteome</keyword>
<protein>
    <submittedName>
        <fullName evidence="2">DUF1318 domain-containing protein</fullName>
    </submittedName>
</protein>
<dbReference type="Pfam" id="PF07027">
    <property type="entry name" value="DUF1318"/>
    <property type="match status" value="1"/>
</dbReference>
<feature type="signal peptide" evidence="1">
    <location>
        <begin position="1"/>
        <end position="19"/>
    </location>
</feature>
<dbReference type="PIRSF" id="PIRSF025560">
    <property type="entry name" value="UCP025560"/>
    <property type="match status" value="1"/>
</dbReference>
<keyword evidence="1" id="KW-0732">Signal</keyword>
<accession>A0A4D7C0H2</accession>
<dbReference type="AlphaFoldDB" id="A0A4D7C0H2"/>
<name>A0A4D7C0H2_9SPHN</name>
<dbReference type="KEGG" id="hgn:E6W36_05530"/>
<feature type="chain" id="PRO_5020429554" evidence="1">
    <location>
        <begin position="20"/>
        <end position="125"/>
    </location>
</feature>
<evidence type="ECO:0000313" key="2">
    <source>
        <dbReference type="EMBL" id="QCI79214.1"/>
    </source>
</evidence>
<dbReference type="EMBL" id="CP039704">
    <property type="protein sequence ID" value="QCI79214.1"/>
    <property type="molecule type" value="Genomic_DNA"/>
</dbReference>
<dbReference type="RefSeq" id="WP_222874040.1">
    <property type="nucleotide sequence ID" value="NZ_CP039704.1"/>
</dbReference>